<dbReference type="EMBL" id="BAABEX010000007">
    <property type="protein sequence ID" value="GAA4420487.1"/>
    <property type="molecule type" value="Genomic_DNA"/>
</dbReference>
<keyword evidence="5" id="KW-1185">Reference proteome</keyword>
<gene>
    <name evidence="4" type="ORF">GCM10023090_08110</name>
</gene>
<proteinExistence type="inferred from homology"/>
<dbReference type="InterPro" id="IPR028082">
    <property type="entry name" value="Peripla_BP_I"/>
</dbReference>
<reference evidence="5" key="1">
    <citation type="journal article" date="2019" name="Int. J. Syst. Evol. Microbiol.">
        <title>The Global Catalogue of Microorganisms (GCM) 10K type strain sequencing project: providing services to taxonomists for standard genome sequencing and annotation.</title>
        <authorList>
            <consortium name="The Broad Institute Genomics Platform"/>
            <consortium name="The Broad Institute Genome Sequencing Center for Infectious Disease"/>
            <person name="Wu L."/>
            <person name="Ma J."/>
        </authorList>
    </citation>
    <scope>NUCLEOTIDE SEQUENCE [LARGE SCALE GENOMIC DNA]</scope>
    <source>
        <strain evidence="5">JCM 31890</strain>
    </source>
</reference>
<dbReference type="Pfam" id="PF13458">
    <property type="entry name" value="Peripla_BP_6"/>
    <property type="match status" value="1"/>
</dbReference>
<name>A0ABP8L2Q7_9BURK</name>
<organism evidence="4 5">
    <name type="scientific">Acidovorax lacteus</name>
    <dbReference type="NCBI Taxonomy" id="1924988"/>
    <lineage>
        <taxon>Bacteria</taxon>
        <taxon>Pseudomonadati</taxon>
        <taxon>Pseudomonadota</taxon>
        <taxon>Betaproteobacteria</taxon>
        <taxon>Burkholderiales</taxon>
        <taxon>Comamonadaceae</taxon>
        <taxon>Acidovorax</taxon>
    </lineage>
</organism>
<sequence length="355" mass="37263">MLSQPTSAPASGSRTRGGDKVAVVGQIVDISAAQQDVSRDFVVGSRAAWQDAAARGGLGGRSVQHLTLEVDGSAASLQAAWARLEQDSACVAVCGCVGHPASQALLALQARSDAKTPLPIVAPWMHQAPTQHPVDAVFDIFATHEAQVLHALRGLSSMGVRQFGVAYASAMARQATQDQVLAAAKALQLTVQAVTPESTPPIVLFVGGTPELHAFVQQLRLPPGRQCYVVALADVNLQVFAQLGGVPKSASVIATQPVPMTTAGVPIVRAYRETLSRLYDEPPSPQGLAGFIAARYMAEILQALPAPWTRSSVLAALQRRAPMDLGGYAISYEGRRRQGALVTQAMLTADARIVG</sequence>
<dbReference type="Gene3D" id="3.40.50.2300">
    <property type="match status" value="2"/>
</dbReference>
<accession>A0ABP8L2Q7</accession>
<evidence type="ECO:0000313" key="4">
    <source>
        <dbReference type="EMBL" id="GAA4420487.1"/>
    </source>
</evidence>
<evidence type="ECO:0000256" key="2">
    <source>
        <dbReference type="ARBA" id="ARBA00022729"/>
    </source>
</evidence>
<comment type="similarity">
    <text evidence="1">Belongs to the leucine-binding protein family.</text>
</comment>
<feature type="domain" description="Leucine-binding protein" evidence="3">
    <location>
        <begin position="24"/>
        <end position="327"/>
    </location>
</feature>
<keyword evidence="2" id="KW-0732">Signal</keyword>
<dbReference type="Proteomes" id="UP001501788">
    <property type="component" value="Unassembled WGS sequence"/>
</dbReference>
<evidence type="ECO:0000256" key="1">
    <source>
        <dbReference type="ARBA" id="ARBA00010062"/>
    </source>
</evidence>
<evidence type="ECO:0000259" key="3">
    <source>
        <dbReference type="Pfam" id="PF13458"/>
    </source>
</evidence>
<dbReference type="InterPro" id="IPR028081">
    <property type="entry name" value="Leu-bd"/>
</dbReference>
<evidence type="ECO:0000313" key="5">
    <source>
        <dbReference type="Proteomes" id="UP001501788"/>
    </source>
</evidence>
<dbReference type="SUPFAM" id="SSF53822">
    <property type="entry name" value="Periplasmic binding protein-like I"/>
    <property type="match status" value="1"/>
</dbReference>
<protein>
    <recommendedName>
        <fullName evidence="3">Leucine-binding protein domain-containing protein</fullName>
    </recommendedName>
</protein>
<comment type="caution">
    <text evidence="4">The sequence shown here is derived from an EMBL/GenBank/DDBJ whole genome shotgun (WGS) entry which is preliminary data.</text>
</comment>
<dbReference type="RefSeq" id="WP_345061417.1">
    <property type="nucleotide sequence ID" value="NZ_BAABEX010000007.1"/>
</dbReference>